<feature type="domain" description="Metallo-beta-lactamase" evidence="1">
    <location>
        <begin position="122"/>
        <end position="371"/>
    </location>
</feature>
<dbReference type="PANTHER" id="PTHR23131:SF0">
    <property type="entry name" value="ENDORIBONUCLEASE LACTB2"/>
    <property type="match status" value="1"/>
</dbReference>
<proteinExistence type="predicted"/>
<dbReference type="Gene3D" id="3.60.15.10">
    <property type="entry name" value="Ribonuclease Z/Hydroxyacylglutathione hydrolase-like"/>
    <property type="match status" value="1"/>
</dbReference>
<sequence>MCSPSYRLAAAITVPATGEFLVVRQPPPPSPPGEEEEDYRRYVDSDLYDLPSATLGPLAGDRRAEVVISGADSIADRLDLSRLDVSAALDEIFNQFGLPDGMRGEWKLLKYVEEAEFGPDAGTNTVVIIGSLESKLDGLQATKPDVTNSDLVVLVEDTIPEQSISQRFVTSNSVLRVAESCRWISKDSALALLSEVKPCSDRIGPYTYIGLLKSELPSNWTAPPSLRIQLADLVNSLPKKLLVLVTHHHHDHVEGLSVVQRCNADAVLLTHENTMKRIGKVGNWSSGCTLVTGGENILIGDQELQVVFAPGHTDGHMGLVHVNTNSLIVGDHCVGHGSATLDSRAGGNMKDYFETTYKFLDISPHVLIPMHGRINLWPKHMLCGYLRYERLRLITSPGFICILQVLSLRTIFGFFHSL</sequence>
<dbReference type="GO" id="GO:0009536">
    <property type="term" value="C:plastid"/>
    <property type="evidence" value="ECO:0007669"/>
    <property type="project" value="TreeGrafter"/>
</dbReference>
<dbReference type="InterPro" id="IPR050662">
    <property type="entry name" value="Sec-metab_biosynth-thioest"/>
</dbReference>
<dbReference type="SUPFAM" id="SSF56281">
    <property type="entry name" value="Metallo-hydrolase/oxidoreductase"/>
    <property type="match status" value="1"/>
</dbReference>
<evidence type="ECO:0000313" key="2">
    <source>
        <dbReference type="EMBL" id="GJN05899.1"/>
    </source>
</evidence>
<dbReference type="InterPro" id="IPR036866">
    <property type="entry name" value="RibonucZ/Hydroxyglut_hydro"/>
</dbReference>
<evidence type="ECO:0000313" key="3">
    <source>
        <dbReference type="Proteomes" id="UP001054889"/>
    </source>
</evidence>
<dbReference type="PANTHER" id="PTHR23131">
    <property type="entry name" value="ENDORIBONUCLEASE LACTB2"/>
    <property type="match status" value="1"/>
</dbReference>
<reference evidence="2" key="2">
    <citation type="submission" date="2021-12" db="EMBL/GenBank/DDBJ databases">
        <title>Resequencing data analysis of finger millet.</title>
        <authorList>
            <person name="Hatakeyama M."/>
            <person name="Aluri S."/>
            <person name="Balachadran M.T."/>
            <person name="Sivarajan S.R."/>
            <person name="Poveda L."/>
            <person name="Shimizu-Inatsugi R."/>
            <person name="Schlapbach R."/>
            <person name="Sreeman S.M."/>
            <person name="Shimizu K.K."/>
        </authorList>
    </citation>
    <scope>NUCLEOTIDE SEQUENCE</scope>
</reference>
<gene>
    <name evidence="2" type="primary">ga23574</name>
    <name evidence="2" type="ORF">PR202_ga23574</name>
</gene>
<reference evidence="2" key="1">
    <citation type="journal article" date="2018" name="DNA Res.">
        <title>Multiple hybrid de novo genome assembly of finger millet, an orphan allotetraploid crop.</title>
        <authorList>
            <person name="Hatakeyama M."/>
            <person name="Aluri S."/>
            <person name="Balachadran M.T."/>
            <person name="Sivarajan S.R."/>
            <person name="Patrignani A."/>
            <person name="Gruter S."/>
            <person name="Poveda L."/>
            <person name="Shimizu-Inatsugi R."/>
            <person name="Baeten J."/>
            <person name="Francoijs K.J."/>
            <person name="Nataraja K.N."/>
            <person name="Reddy Y.A.N."/>
            <person name="Phadnis S."/>
            <person name="Ravikumar R.L."/>
            <person name="Schlapbach R."/>
            <person name="Sreeman S.M."/>
            <person name="Shimizu K.K."/>
        </authorList>
    </citation>
    <scope>NUCLEOTIDE SEQUENCE</scope>
</reference>
<name>A0AAV5D6K7_ELECO</name>
<dbReference type="EMBL" id="BQKI01000012">
    <property type="protein sequence ID" value="GJN05899.1"/>
    <property type="molecule type" value="Genomic_DNA"/>
</dbReference>
<protein>
    <recommendedName>
        <fullName evidence="1">Metallo-beta-lactamase domain-containing protein</fullName>
    </recommendedName>
</protein>
<keyword evidence="3" id="KW-1185">Reference proteome</keyword>
<dbReference type="SMART" id="SM00849">
    <property type="entry name" value="Lactamase_B"/>
    <property type="match status" value="1"/>
</dbReference>
<dbReference type="Proteomes" id="UP001054889">
    <property type="component" value="Unassembled WGS sequence"/>
</dbReference>
<dbReference type="InterPro" id="IPR001279">
    <property type="entry name" value="Metallo-B-lactamas"/>
</dbReference>
<organism evidence="2 3">
    <name type="scientific">Eleusine coracana subsp. coracana</name>
    <dbReference type="NCBI Taxonomy" id="191504"/>
    <lineage>
        <taxon>Eukaryota</taxon>
        <taxon>Viridiplantae</taxon>
        <taxon>Streptophyta</taxon>
        <taxon>Embryophyta</taxon>
        <taxon>Tracheophyta</taxon>
        <taxon>Spermatophyta</taxon>
        <taxon>Magnoliopsida</taxon>
        <taxon>Liliopsida</taxon>
        <taxon>Poales</taxon>
        <taxon>Poaceae</taxon>
        <taxon>PACMAD clade</taxon>
        <taxon>Chloridoideae</taxon>
        <taxon>Cynodonteae</taxon>
        <taxon>Eleusininae</taxon>
        <taxon>Eleusine</taxon>
    </lineage>
</organism>
<dbReference type="AlphaFoldDB" id="A0AAV5D6K7"/>
<comment type="caution">
    <text evidence="2">The sequence shown here is derived from an EMBL/GenBank/DDBJ whole genome shotgun (WGS) entry which is preliminary data.</text>
</comment>
<accession>A0AAV5D6K7</accession>
<dbReference type="Pfam" id="PF00753">
    <property type="entry name" value="Lactamase_B"/>
    <property type="match status" value="1"/>
</dbReference>
<evidence type="ECO:0000259" key="1">
    <source>
        <dbReference type="SMART" id="SM00849"/>
    </source>
</evidence>